<dbReference type="RefSeq" id="XP_023454509.2">
    <property type="nucleotide sequence ID" value="XM_023602825.2"/>
</dbReference>
<evidence type="ECO:0000256" key="3">
    <source>
        <dbReference type="SAM" id="MobiDB-lite"/>
    </source>
</evidence>
<gene>
    <name evidence="4" type="ORF">RHO25_011400</name>
</gene>
<proteinExistence type="inferred from homology"/>
<evidence type="ECO:0000313" key="4">
    <source>
        <dbReference type="EMBL" id="WPB06740.1"/>
    </source>
</evidence>
<dbReference type="InterPro" id="IPR036430">
    <property type="entry name" value="RNase_T2-like_sf"/>
</dbReference>
<dbReference type="GeneID" id="35433848"/>
<dbReference type="PANTHER" id="PTHR11240:SF17">
    <property type="entry name" value="RIBONUCLEASE T2"/>
    <property type="match status" value="1"/>
</dbReference>
<dbReference type="Proteomes" id="UP001302367">
    <property type="component" value="Chromosome 8"/>
</dbReference>
<keyword evidence="5" id="KW-1185">Reference proteome</keyword>
<dbReference type="Gene3D" id="3.90.730.10">
    <property type="entry name" value="Ribonuclease T2-like"/>
    <property type="match status" value="1"/>
</dbReference>
<evidence type="ECO:0000256" key="1">
    <source>
        <dbReference type="ARBA" id="ARBA00007469"/>
    </source>
</evidence>
<protein>
    <submittedName>
        <fullName evidence="4">Uncharacterized protein</fullName>
    </submittedName>
</protein>
<evidence type="ECO:0000313" key="5">
    <source>
        <dbReference type="Proteomes" id="UP001302367"/>
    </source>
</evidence>
<name>A0ABZ0P4M0_CERBT</name>
<dbReference type="EMBL" id="CP134191">
    <property type="protein sequence ID" value="WPB06740.1"/>
    <property type="molecule type" value="Genomic_DNA"/>
</dbReference>
<organism evidence="4 5">
    <name type="scientific">Cercospora beticola</name>
    <name type="common">Sugarbeet leaf spot fungus</name>
    <dbReference type="NCBI Taxonomy" id="122368"/>
    <lineage>
        <taxon>Eukaryota</taxon>
        <taxon>Fungi</taxon>
        <taxon>Dikarya</taxon>
        <taxon>Ascomycota</taxon>
        <taxon>Pezizomycotina</taxon>
        <taxon>Dothideomycetes</taxon>
        <taxon>Dothideomycetidae</taxon>
        <taxon>Mycosphaerellales</taxon>
        <taxon>Mycosphaerellaceae</taxon>
        <taxon>Cercospora</taxon>
    </lineage>
</organism>
<sequence length="272" mass="31327">MNGGLFLQTYYWMTHTGREEVGQSLPRNRWTIHGLWIDYCDGSYPEYCDIANRQTDPLPGPNTTTGQPDGESIPPYTGEPYLTPFEATGRLDLLEYLNTYMVGRGQDSWILHTHEHSKHATCFSVYDPQCYGPNYTGHEDYIEYFEDTVRFDRRLPVWSWLAQDGIVPSNETQYTIGDLEDSLRAQYSGTPFLGCSGPRFNETEAGTGSNDSGRTVLDEVWFYFYLNGRPQDGDWLPTEQFRNTSCAKAENAVWYYERTPESVRRMGEEMPD</sequence>
<dbReference type="SUPFAM" id="SSF55895">
    <property type="entry name" value="Ribonuclease Rh-like"/>
    <property type="match status" value="1"/>
</dbReference>
<feature type="region of interest" description="Disordered" evidence="3">
    <location>
        <begin position="51"/>
        <end position="75"/>
    </location>
</feature>
<reference evidence="4 5" key="1">
    <citation type="submission" date="2023-09" db="EMBL/GenBank/DDBJ databases">
        <title>Complete-Gapless Cercospora beticola genome.</title>
        <authorList>
            <person name="Wyatt N.A."/>
            <person name="Spanner R.E."/>
            <person name="Bolton M.D."/>
        </authorList>
    </citation>
    <scope>NUCLEOTIDE SEQUENCE [LARGE SCALE GENOMIC DNA]</scope>
    <source>
        <strain evidence="4">Cb09-40</strain>
    </source>
</reference>
<comment type="similarity">
    <text evidence="1 2">Belongs to the RNase T2 family.</text>
</comment>
<dbReference type="PANTHER" id="PTHR11240">
    <property type="entry name" value="RIBONUCLEASE T2"/>
    <property type="match status" value="1"/>
</dbReference>
<dbReference type="Pfam" id="PF00445">
    <property type="entry name" value="Ribonuclease_T2"/>
    <property type="match status" value="1"/>
</dbReference>
<accession>A0ABZ0P4M0</accession>
<evidence type="ECO:0000256" key="2">
    <source>
        <dbReference type="RuleBase" id="RU004328"/>
    </source>
</evidence>
<dbReference type="InterPro" id="IPR001568">
    <property type="entry name" value="RNase_T2-like"/>
</dbReference>